<comment type="caution">
    <text evidence="4">The sequence shown here is derived from an EMBL/GenBank/DDBJ whole genome shotgun (WGS) entry which is preliminary data.</text>
</comment>
<keyword evidence="1" id="KW-0479">Metal-binding</keyword>
<dbReference type="InterPro" id="IPR036236">
    <property type="entry name" value="Znf_C2H2_sf"/>
</dbReference>
<feature type="domain" description="C2H2-type" evidence="3">
    <location>
        <begin position="4"/>
        <end position="26"/>
    </location>
</feature>
<dbReference type="Gramene" id="OE9A006071T1">
    <property type="protein sequence ID" value="OE9A006071C1"/>
    <property type="gene ID" value="OE9A006071"/>
</dbReference>
<dbReference type="Gene3D" id="3.30.160.60">
    <property type="entry name" value="Classic Zinc Finger"/>
    <property type="match status" value="1"/>
</dbReference>
<dbReference type="Proteomes" id="UP000594638">
    <property type="component" value="Unassembled WGS sequence"/>
</dbReference>
<feature type="domain" description="C2H2-type" evidence="3">
    <location>
        <begin position="270"/>
        <end position="292"/>
    </location>
</feature>
<name>A0A8S0SWE9_OLEEU</name>
<organism evidence="4 5">
    <name type="scientific">Olea europaea subsp. europaea</name>
    <dbReference type="NCBI Taxonomy" id="158383"/>
    <lineage>
        <taxon>Eukaryota</taxon>
        <taxon>Viridiplantae</taxon>
        <taxon>Streptophyta</taxon>
        <taxon>Embryophyta</taxon>
        <taxon>Tracheophyta</taxon>
        <taxon>Spermatophyta</taxon>
        <taxon>Magnoliopsida</taxon>
        <taxon>eudicotyledons</taxon>
        <taxon>Gunneridae</taxon>
        <taxon>Pentapetalae</taxon>
        <taxon>asterids</taxon>
        <taxon>lamiids</taxon>
        <taxon>Lamiales</taxon>
        <taxon>Oleaceae</taxon>
        <taxon>Oleeae</taxon>
        <taxon>Olea</taxon>
    </lineage>
</organism>
<reference evidence="4 5" key="1">
    <citation type="submission" date="2019-12" db="EMBL/GenBank/DDBJ databases">
        <authorList>
            <person name="Alioto T."/>
            <person name="Alioto T."/>
            <person name="Gomez Garrido J."/>
        </authorList>
    </citation>
    <scope>NUCLEOTIDE SEQUENCE [LARGE SCALE GENOMIC DNA]</scope>
</reference>
<evidence type="ECO:0000256" key="2">
    <source>
        <dbReference type="SAM" id="MobiDB-lite"/>
    </source>
</evidence>
<keyword evidence="1" id="KW-0863">Zinc-finger</keyword>
<dbReference type="PROSITE" id="PS50157">
    <property type="entry name" value="ZINC_FINGER_C2H2_2"/>
    <property type="match status" value="3"/>
</dbReference>
<dbReference type="AlphaFoldDB" id="A0A8S0SWE9"/>
<feature type="compositionally biased region" description="Low complexity" evidence="2">
    <location>
        <begin position="57"/>
        <end position="68"/>
    </location>
</feature>
<dbReference type="PROSITE" id="PS00028">
    <property type="entry name" value="ZINC_FINGER_C2H2_1"/>
    <property type="match status" value="3"/>
</dbReference>
<dbReference type="InterPro" id="IPR013087">
    <property type="entry name" value="Znf_C2H2_type"/>
</dbReference>
<feature type="region of interest" description="Disordered" evidence="2">
    <location>
        <begin position="94"/>
        <end position="147"/>
    </location>
</feature>
<dbReference type="GO" id="GO:0006355">
    <property type="term" value="P:regulation of DNA-templated transcription"/>
    <property type="evidence" value="ECO:0007669"/>
    <property type="project" value="InterPro"/>
</dbReference>
<dbReference type="EMBL" id="CACTIH010005538">
    <property type="protein sequence ID" value="CAA2996951.1"/>
    <property type="molecule type" value="Genomic_DNA"/>
</dbReference>
<evidence type="ECO:0000259" key="3">
    <source>
        <dbReference type="PROSITE" id="PS50157"/>
    </source>
</evidence>
<sequence>MEKHRCKLCFRNFANGRALGGHMRSHMMNFCAEKKEENKGKVNPFENCHQQIDQGDDFQSSSASSSSSDGEDEEREEKGILCYGLMREKQKGFCVSQDRESETDSSNNKLKRVRKLRTSGMKSKKSDYFEQSSEMVEPEPLSSISDTTPEENVAYCLMMLSRDKWKRKESEDEEEEEDSGVVYRNLIGLLDQQKGPNKALKTKARGKYRCETCNKVFRSYQALGGHRASHKKIKVDLPLPKVALKTRNKANAGGGSTVAASVEVEEEKVHECPVCYRVFSSGQALGGHKRSHFIGAAAISSSTTSIKPFSRLGETLNIDLNLPAPIDDDEEISQVEISAISEAVIRQPH</sequence>
<evidence type="ECO:0000313" key="5">
    <source>
        <dbReference type="Proteomes" id="UP000594638"/>
    </source>
</evidence>
<dbReference type="OrthoDB" id="9411774at2759"/>
<protein>
    <submittedName>
        <fullName evidence="4">Zinc finger ZAT9-like</fullName>
    </submittedName>
</protein>
<evidence type="ECO:0000256" key="1">
    <source>
        <dbReference type="PROSITE-ProRule" id="PRU00042"/>
    </source>
</evidence>
<gene>
    <name evidence="4" type="ORF">OLEA9_A006071</name>
</gene>
<dbReference type="InterPro" id="IPR044303">
    <property type="entry name" value="ZAT1/4/9"/>
</dbReference>
<feature type="region of interest" description="Disordered" evidence="2">
    <location>
        <begin position="52"/>
        <end position="77"/>
    </location>
</feature>
<accession>A0A8S0SWE9</accession>
<feature type="domain" description="C2H2-type" evidence="3">
    <location>
        <begin position="208"/>
        <end position="235"/>
    </location>
</feature>
<evidence type="ECO:0000313" key="4">
    <source>
        <dbReference type="EMBL" id="CAA2996951.1"/>
    </source>
</evidence>
<dbReference type="GO" id="GO:0008270">
    <property type="term" value="F:zinc ion binding"/>
    <property type="evidence" value="ECO:0007669"/>
    <property type="project" value="UniProtKB-KW"/>
</dbReference>
<keyword evidence="1" id="KW-0862">Zinc</keyword>
<dbReference type="PANTHER" id="PTHR46326:SF2">
    <property type="entry name" value="ZINC FINGER PROTEIN ZAT1-RELATED"/>
    <property type="match status" value="1"/>
</dbReference>
<keyword evidence="5" id="KW-1185">Reference proteome</keyword>
<dbReference type="SMART" id="SM00355">
    <property type="entry name" value="ZnF_C2H2"/>
    <property type="match status" value="3"/>
</dbReference>
<proteinExistence type="predicted"/>
<dbReference type="SUPFAM" id="SSF57667">
    <property type="entry name" value="beta-beta-alpha zinc fingers"/>
    <property type="match status" value="1"/>
</dbReference>
<dbReference type="PANTHER" id="PTHR46326">
    <property type="entry name" value="ZINC FINGER PROTEIN ZAT1-RELATED"/>
    <property type="match status" value="1"/>
</dbReference>
<dbReference type="Pfam" id="PF13912">
    <property type="entry name" value="zf-C2H2_6"/>
    <property type="match status" value="3"/>
</dbReference>